<dbReference type="eggNOG" id="KOG1205">
    <property type="taxonomic scope" value="Eukaryota"/>
</dbReference>
<feature type="domain" description="Transcription factor CBF/NF-Y/archaeal histone" evidence="5">
    <location>
        <begin position="63"/>
        <end position="125"/>
    </location>
</feature>
<dbReference type="PROSITE" id="PS00061">
    <property type="entry name" value="ADH_SHORT"/>
    <property type="match status" value="1"/>
</dbReference>
<comment type="similarity">
    <text evidence="1">Belongs to the short-chain dehydrogenases/reductases (SDR) family.</text>
</comment>
<dbReference type="Gene3D" id="3.40.50.720">
    <property type="entry name" value="NAD(P)-binding Rossmann-like Domain"/>
    <property type="match status" value="1"/>
</dbReference>
<evidence type="ECO:0000256" key="2">
    <source>
        <dbReference type="ARBA" id="ARBA00022857"/>
    </source>
</evidence>
<dbReference type="Proteomes" id="UP000054988">
    <property type="component" value="Unassembled WGS sequence"/>
</dbReference>
<dbReference type="AlphaFoldDB" id="A0A0W0G076"/>
<dbReference type="InterPro" id="IPR002347">
    <property type="entry name" value="SDR_fam"/>
</dbReference>
<evidence type="ECO:0000256" key="3">
    <source>
        <dbReference type="ARBA" id="ARBA00023002"/>
    </source>
</evidence>
<dbReference type="InterPro" id="IPR003958">
    <property type="entry name" value="CBFA_NFYB_domain"/>
</dbReference>
<dbReference type="GO" id="GO:0046982">
    <property type="term" value="F:protein heterodimerization activity"/>
    <property type="evidence" value="ECO:0007669"/>
    <property type="project" value="InterPro"/>
</dbReference>
<dbReference type="InterPro" id="IPR009072">
    <property type="entry name" value="Histone-fold"/>
</dbReference>
<dbReference type="Gene3D" id="1.10.20.10">
    <property type="entry name" value="Histone, subunit A"/>
    <property type="match status" value="1"/>
</dbReference>
<accession>A0A0W0G076</accession>
<comment type="caution">
    <text evidence="6">The sequence shown here is derived from an EMBL/GenBank/DDBJ whole genome shotgun (WGS) entry which is preliminary data.</text>
</comment>
<feature type="region of interest" description="Disordered" evidence="4">
    <location>
        <begin position="145"/>
        <end position="173"/>
    </location>
</feature>
<evidence type="ECO:0000256" key="4">
    <source>
        <dbReference type="SAM" id="MobiDB-lite"/>
    </source>
</evidence>
<dbReference type="Pfam" id="PF00808">
    <property type="entry name" value="CBFD_NFYB_HMF"/>
    <property type="match status" value="1"/>
</dbReference>
<dbReference type="GO" id="GO:0016491">
    <property type="term" value="F:oxidoreductase activity"/>
    <property type="evidence" value="ECO:0007669"/>
    <property type="project" value="UniProtKB-KW"/>
</dbReference>
<dbReference type="InterPro" id="IPR036291">
    <property type="entry name" value="NAD(P)-bd_dom_sf"/>
</dbReference>
<protein>
    <recommendedName>
        <fullName evidence="5">Transcription factor CBF/NF-Y/archaeal histone domain-containing protein</fullName>
    </recommendedName>
</protein>
<organism evidence="6 7">
    <name type="scientific">Moniliophthora roreri</name>
    <name type="common">Frosty pod rot fungus</name>
    <name type="synonym">Monilia roreri</name>
    <dbReference type="NCBI Taxonomy" id="221103"/>
    <lineage>
        <taxon>Eukaryota</taxon>
        <taxon>Fungi</taxon>
        <taxon>Dikarya</taxon>
        <taxon>Basidiomycota</taxon>
        <taxon>Agaricomycotina</taxon>
        <taxon>Agaricomycetes</taxon>
        <taxon>Agaricomycetidae</taxon>
        <taxon>Agaricales</taxon>
        <taxon>Marasmiineae</taxon>
        <taxon>Marasmiaceae</taxon>
        <taxon>Moniliophthora</taxon>
    </lineage>
</organism>
<gene>
    <name evidence="6" type="ORF">WG66_5403</name>
</gene>
<dbReference type="PANTHER" id="PTHR43669:SF3">
    <property type="entry name" value="ALCOHOL DEHYDROGENASE, PUTATIVE (AFU_ORTHOLOGUE AFUA_3G03445)-RELATED"/>
    <property type="match status" value="1"/>
</dbReference>
<keyword evidence="3" id="KW-0560">Oxidoreductase</keyword>
<dbReference type="CDD" id="cd05233">
    <property type="entry name" value="SDR_c"/>
    <property type="match status" value="1"/>
</dbReference>
<name>A0A0W0G076_MONRR</name>
<evidence type="ECO:0000313" key="7">
    <source>
        <dbReference type="Proteomes" id="UP000054988"/>
    </source>
</evidence>
<reference evidence="6 7" key="1">
    <citation type="submission" date="2015-12" db="EMBL/GenBank/DDBJ databases">
        <title>Draft genome sequence of Moniliophthora roreri, the causal agent of frosty pod rot of cacao.</title>
        <authorList>
            <person name="Aime M.C."/>
            <person name="Diaz-Valderrama J.R."/>
            <person name="Kijpornyongpan T."/>
            <person name="Phillips-Mora W."/>
        </authorList>
    </citation>
    <scope>NUCLEOTIDE SEQUENCE [LARGE SCALE GENOMIC DNA]</scope>
    <source>
        <strain evidence="6 7">MCA 2952</strain>
    </source>
</reference>
<dbReference type="PANTHER" id="PTHR43669">
    <property type="entry name" value="5-KETO-D-GLUCONATE 5-REDUCTASE"/>
    <property type="match status" value="1"/>
</dbReference>
<dbReference type="SUPFAM" id="SSF47113">
    <property type="entry name" value="Histone-fold"/>
    <property type="match status" value="1"/>
</dbReference>
<dbReference type="SUPFAM" id="SSF51735">
    <property type="entry name" value="NAD(P)-binding Rossmann-fold domains"/>
    <property type="match status" value="1"/>
</dbReference>
<keyword evidence="2" id="KW-0521">NADP</keyword>
<evidence type="ECO:0000313" key="6">
    <source>
        <dbReference type="EMBL" id="KTB41984.1"/>
    </source>
</evidence>
<dbReference type="PRINTS" id="PR00081">
    <property type="entry name" value="GDHRDH"/>
</dbReference>
<dbReference type="Pfam" id="PF00106">
    <property type="entry name" value="adh_short"/>
    <property type="match status" value="1"/>
</dbReference>
<evidence type="ECO:0000256" key="1">
    <source>
        <dbReference type="ARBA" id="ARBA00006484"/>
    </source>
</evidence>
<feature type="region of interest" description="Disordered" evidence="4">
    <location>
        <begin position="1"/>
        <end position="54"/>
    </location>
</feature>
<dbReference type="EMBL" id="LATX01001400">
    <property type="protein sequence ID" value="KTB41984.1"/>
    <property type="molecule type" value="Genomic_DNA"/>
</dbReference>
<dbReference type="InterPro" id="IPR020904">
    <property type="entry name" value="Sc_DH/Rdtase_CS"/>
</dbReference>
<dbReference type="CDD" id="cd23645">
    <property type="entry name" value="HFD_Dpb3-like"/>
    <property type="match status" value="1"/>
</dbReference>
<proteinExistence type="inferred from homology"/>
<evidence type="ECO:0000259" key="5">
    <source>
        <dbReference type="Pfam" id="PF00808"/>
    </source>
</evidence>
<sequence length="443" mass="48002">MAEEETQVSIVDTESVIDAPSQLEHDEEPAEHEHDDSTTTNDATKKKPKQPIQATREAGKSLLPFSRVQKIIKADKDIPIIAKDATFLISIATEEFIKRLIQAGQSVAEREKRATVQVKDLATVVRKADEFLFLEEILNAQLPPQEKRKPKALTTANSESGASGGPTLFDHFNAPTKTVSDEDVVTNEDGTMGDAPTPSNEGIGRHTAVALSAAGWTVAITARRSDALEETKSLMNLDDNRKSLIFAGDVTDEAFVKSLFEETVKAFGRLDLLFNLISQNAGMAHPLVPIDEVPLEQFQQVISVNLIAPFICTREAVRVFKSQSPPGGRIINNGSISAMVPRPFSYAYTASKHALTGLTKTTSLEGREYNIACTQINIGNTSTEMADHHAIGARQPDGRVVPEAVMAVEHVVNTVVHIAGLPNDVTVLEATVIPTKVPFVGRG</sequence>